<dbReference type="PROSITE" id="PS51462">
    <property type="entry name" value="NUDIX"/>
    <property type="match status" value="1"/>
</dbReference>
<reference evidence="2 3" key="1">
    <citation type="journal article" date="2020" name="Nature">
        <title>Bacterial chemolithoautotrophy via manganese oxidation.</title>
        <authorList>
            <person name="Yu H."/>
            <person name="Leadbetter J.R."/>
        </authorList>
    </citation>
    <scope>NUCLEOTIDE SEQUENCE [LARGE SCALE GENOMIC DNA]</scope>
    <source>
        <strain evidence="2 3">RBP-1</strain>
    </source>
</reference>
<dbReference type="Gene3D" id="3.60.15.10">
    <property type="entry name" value="Ribonuclease Z/Hydroxyacylglutathione hydrolase-like"/>
    <property type="match status" value="1"/>
</dbReference>
<feature type="domain" description="Nudix hydrolase" evidence="1">
    <location>
        <begin position="16"/>
        <end position="209"/>
    </location>
</feature>
<dbReference type="Gene3D" id="1.10.10.10">
    <property type="entry name" value="Winged helix-like DNA-binding domain superfamily/Winged helix DNA-binding domain"/>
    <property type="match status" value="1"/>
</dbReference>
<dbReference type="Proteomes" id="UP000521868">
    <property type="component" value="Unassembled WGS sequence"/>
</dbReference>
<sequence length="547" mass="59090">MVRPSQLLHPQREPAAPRPAATVLLLRDATGGAPGIEVLMTRRSATASFAPGAYVFPGGGIDPADAQAHDIAQHRPSQDGHRLTQAIAAIRESFEELGVLLARHVDGRFVDAGELAALDRHQPLAAQCRTRGLRLAADQVFVLAHWTTDRDLPRRFDVPFLVARMPAGQEPVADETEQFEPAWVRPAEALARHEAGSFFMIFPTIRTLQRLAPFDSVDAVLNACAGEQPLWTSCPRGGMLHGAEHRFMEHDMPYGELALVSPDGQVVHHLDWRSDQPVPLLRNVTRLTAPNGGVMTGPGTNSYLVGDPQTGYIAIDPGPDDAEHVERLWRAAGGDIRLIVCTHSHPDHAPGARPLQALCAAKPPILGLPSAPTARSASEFVPDREIANGEQLVLEGGGARHTLRVIHTPGHAANHLCLVLVEDGLLFSGDHVLNGSTTVVDPPDGDMSAYIDSLDVLSAACRAHQVDFILPAHGHVLGFPEKAIAHLKSHRLQREAKVVAAMQARPGGTMDDWVELAYDDVPPRMWPMAKRSLLAHVQRIEALGLAA</sequence>
<keyword evidence="3" id="KW-1185">Reference proteome</keyword>
<dbReference type="RefSeq" id="WP_168107381.1">
    <property type="nucleotide sequence ID" value="NZ_VTOX01000003.1"/>
</dbReference>
<dbReference type="InterPro" id="IPR001279">
    <property type="entry name" value="Metallo-B-lactamas"/>
</dbReference>
<dbReference type="PANTHER" id="PTHR23131:SF0">
    <property type="entry name" value="ENDORIBONUCLEASE LACTB2"/>
    <property type="match status" value="1"/>
</dbReference>
<gene>
    <name evidence="2" type="ORF">RAMLITH_10570</name>
</gene>
<evidence type="ECO:0000313" key="3">
    <source>
        <dbReference type="Proteomes" id="UP000521868"/>
    </source>
</evidence>
<organism evidence="2 3">
    <name type="scientific">Ramlibacter lithotrophicus</name>
    <dbReference type="NCBI Taxonomy" id="2606681"/>
    <lineage>
        <taxon>Bacteria</taxon>
        <taxon>Pseudomonadati</taxon>
        <taxon>Pseudomonadota</taxon>
        <taxon>Betaproteobacteria</taxon>
        <taxon>Burkholderiales</taxon>
        <taxon>Comamonadaceae</taxon>
        <taxon>Ramlibacter</taxon>
    </lineage>
</organism>
<dbReference type="PANTHER" id="PTHR23131">
    <property type="entry name" value="ENDORIBONUCLEASE LACTB2"/>
    <property type="match status" value="1"/>
</dbReference>
<dbReference type="Pfam" id="PF00753">
    <property type="entry name" value="Lactamase_B"/>
    <property type="match status" value="1"/>
</dbReference>
<dbReference type="Pfam" id="PF17778">
    <property type="entry name" value="WHD_BLACT"/>
    <property type="match status" value="1"/>
</dbReference>
<dbReference type="AlphaFoldDB" id="A0A7X6I6I1"/>
<dbReference type="CDD" id="cd16278">
    <property type="entry name" value="metallo-hydrolase-like_MBL-fold"/>
    <property type="match status" value="1"/>
</dbReference>
<accession>A0A7X6I6I1</accession>
<protein>
    <submittedName>
        <fullName evidence="2">MBL fold metallo-hydrolase</fullName>
    </submittedName>
</protein>
<dbReference type="InterPro" id="IPR050662">
    <property type="entry name" value="Sec-metab_biosynth-thioest"/>
</dbReference>
<comment type="caution">
    <text evidence="2">The sequence shown here is derived from an EMBL/GenBank/DDBJ whole genome shotgun (WGS) entry which is preliminary data.</text>
</comment>
<dbReference type="InterPro" id="IPR036388">
    <property type="entry name" value="WH-like_DNA-bd_sf"/>
</dbReference>
<proteinExistence type="predicted"/>
<dbReference type="InterPro" id="IPR036866">
    <property type="entry name" value="RibonucZ/Hydroxyglut_hydro"/>
</dbReference>
<keyword evidence="2" id="KW-0378">Hydrolase</keyword>
<dbReference type="Gene3D" id="3.90.79.10">
    <property type="entry name" value="Nucleoside Triphosphate Pyrophosphohydrolase"/>
    <property type="match status" value="1"/>
</dbReference>
<dbReference type="InterPro" id="IPR041516">
    <property type="entry name" value="LACTB2_WH"/>
</dbReference>
<dbReference type="SMART" id="SM00849">
    <property type="entry name" value="Lactamase_B"/>
    <property type="match status" value="1"/>
</dbReference>
<dbReference type="SUPFAM" id="SSF55811">
    <property type="entry name" value="Nudix"/>
    <property type="match status" value="1"/>
</dbReference>
<dbReference type="InterPro" id="IPR000086">
    <property type="entry name" value="NUDIX_hydrolase_dom"/>
</dbReference>
<evidence type="ECO:0000259" key="1">
    <source>
        <dbReference type="PROSITE" id="PS51462"/>
    </source>
</evidence>
<dbReference type="EMBL" id="VTOX01000003">
    <property type="protein sequence ID" value="NKE66265.1"/>
    <property type="molecule type" value="Genomic_DNA"/>
</dbReference>
<dbReference type="InterPro" id="IPR015797">
    <property type="entry name" value="NUDIX_hydrolase-like_dom_sf"/>
</dbReference>
<evidence type="ECO:0000313" key="2">
    <source>
        <dbReference type="EMBL" id="NKE66265.1"/>
    </source>
</evidence>
<name>A0A7X6I6I1_9BURK</name>
<dbReference type="GO" id="GO:0016787">
    <property type="term" value="F:hydrolase activity"/>
    <property type="evidence" value="ECO:0007669"/>
    <property type="project" value="UniProtKB-KW"/>
</dbReference>
<dbReference type="CDD" id="cd18870">
    <property type="entry name" value="NUDIX_AcylCoAdiphos_Nudt19"/>
    <property type="match status" value="1"/>
</dbReference>
<dbReference type="SUPFAM" id="SSF56281">
    <property type="entry name" value="Metallo-hydrolase/oxidoreductase"/>
    <property type="match status" value="1"/>
</dbReference>